<evidence type="ECO:0000313" key="2">
    <source>
        <dbReference type="Proteomes" id="UP000000305"/>
    </source>
</evidence>
<dbReference type="AlphaFoldDB" id="E9H587"/>
<keyword evidence="2" id="KW-1185">Reference proteome</keyword>
<proteinExistence type="predicted"/>
<dbReference type="HOGENOM" id="CLU_2225867_0_0_1"/>
<accession>E9H587</accession>
<protein>
    <submittedName>
        <fullName evidence="1">Uncharacterized protein</fullName>
    </submittedName>
</protein>
<evidence type="ECO:0000313" key="1">
    <source>
        <dbReference type="EMBL" id="EFX73085.1"/>
    </source>
</evidence>
<dbReference type="EMBL" id="GL732593">
    <property type="protein sequence ID" value="EFX73085.1"/>
    <property type="molecule type" value="Genomic_DNA"/>
</dbReference>
<dbReference type="KEGG" id="dpx:DAPPUDRAFT_325604"/>
<dbReference type="InParanoid" id="E9H587"/>
<dbReference type="Proteomes" id="UP000000305">
    <property type="component" value="Unassembled WGS sequence"/>
</dbReference>
<organism evidence="1 2">
    <name type="scientific">Daphnia pulex</name>
    <name type="common">Water flea</name>
    <dbReference type="NCBI Taxonomy" id="6669"/>
    <lineage>
        <taxon>Eukaryota</taxon>
        <taxon>Metazoa</taxon>
        <taxon>Ecdysozoa</taxon>
        <taxon>Arthropoda</taxon>
        <taxon>Crustacea</taxon>
        <taxon>Branchiopoda</taxon>
        <taxon>Diplostraca</taxon>
        <taxon>Cladocera</taxon>
        <taxon>Anomopoda</taxon>
        <taxon>Daphniidae</taxon>
        <taxon>Daphnia</taxon>
    </lineage>
</organism>
<reference evidence="1 2" key="1">
    <citation type="journal article" date="2011" name="Science">
        <title>The ecoresponsive genome of Daphnia pulex.</title>
        <authorList>
            <person name="Colbourne J.K."/>
            <person name="Pfrender M.E."/>
            <person name="Gilbert D."/>
            <person name="Thomas W.K."/>
            <person name="Tucker A."/>
            <person name="Oakley T.H."/>
            <person name="Tokishita S."/>
            <person name="Aerts A."/>
            <person name="Arnold G.J."/>
            <person name="Basu M.K."/>
            <person name="Bauer D.J."/>
            <person name="Caceres C.E."/>
            <person name="Carmel L."/>
            <person name="Casola C."/>
            <person name="Choi J.H."/>
            <person name="Detter J.C."/>
            <person name="Dong Q."/>
            <person name="Dusheyko S."/>
            <person name="Eads B.D."/>
            <person name="Frohlich T."/>
            <person name="Geiler-Samerotte K.A."/>
            <person name="Gerlach D."/>
            <person name="Hatcher P."/>
            <person name="Jogdeo S."/>
            <person name="Krijgsveld J."/>
            <person name="Kriventseva E.V."/>
            <person name="Kultz D."/>
            <person name="Laforsch C."/>
            <person name="Lindquist E."/>
            <person name="Lopez J."/>
            <person name="Manak J.R."/>
            <person name="Muller J."/>
            <person name="Pangilinan J."/>
            <person name="Patwardhan R.P."/>
            <person name="Pitluck S."/>
            <person name="Pritham E.J."/>
            <person name="Rechtsteiner A."/>
            <person name="Rho M."/>
            <person name="Rogozin I.B."/>
            <person name="Sakarya O."/>
            <person name="Salamov A."/>
            <person name="Schaack S."/>
            <person name="Shapiro H."/>
            <person name="Shiga Y."/>
            <person name="Skalitzky C."/>
            <person name="Smith Z."/>
            <person name="Souvorov A."/>
            <person name="Sung W."/>
            <person name="Tang Z."/>
            <person name="Tsuchiya D."/>
            <person name="Tu H."/>
            <person name="Vos H."/>
            <person name="Wang M."/>
            <person name="Wolf Y.I."/>
            <person name="Yamagata H."/>
            <person name="Yamada T."/>
            <person name="Ye Y."/>
            <person name="Shaw J.R."/>
            <person name="Andrews J."/>
            <person name="Crease T.J."/>
            <person name="Tang H."/>
            <person name="Lucas S.M."/>
            <person name="Robertson H.M."/>
            <person name="Bork P."/>
            <person name="Koonin E.V."/>
            <person name="Zdobnov E.M."/>
            <person name="Grigoriev I.V."/>
            <person name="Lynch M."/>
            <person name="Boore J.L."/>
        </authorList>
    </citation>
    <scope>NUCLEOTIDE SEQUENCE [LARGE SCALE GENOMIC DNA]</scope>
</reference>
<name>E9H587_DAPPU</name>
<gene>
    <name evidence="1" type="ORF">DAPPUDRAFT_325604</name>
</gene>
<sequence length="106" mass="10775">MAEDPTGKYLLNIAAGIILNDPHQHGRVAVALVAGVHAGNRGLSAAAGINAALAQVVVAHIEMPRAAAYGRLDAAAEAQVALYSGNQGRRVANVRVGKGRSCGGRI</sequence>